<gene>
    <name evidence="3" type="ORF">LVJ94_34505</name>
</gene>
<keyword evidence="1" id="KW-1133">Transmembrane helix</keyword>
<dbReference type="InterPro" id="IPR050879">
    <property type="entry name" value="Acyltransferase_3"/>
</dbReference>
<feature type="transmembrane region" description="Helical" evidence="1">
    <location>
        <begin position="19"/>
        <end position="39"/>
    </location>
</feature>
<dbReference type="PANTHER" id="PTHR23028:SF53">
    <property type="entry name" value="ACYL_TRANSF_3 DOMAIN-CONTAINING PROTEIN"/>
    <property type="match status" value="1"/>
</dbReference>
<evidence type="ECO:0000313" key="4">
    <source>
        <dbReference type="Proteomes" id="UP001374803"/>
    </source>
</evidence>
<keyword evidence="3" id="KW-0808">Transferase</keyword>
<feature type="transmembrane region" description="Helical" evidence="1">
    <location>
        <begin position="147"/>
        <end position="166"/>
    </location>
</feature>
<feature type="transmembrane region" description="Helical" evidence="1">
    <location>
        <begin position="324"/>
        <end position="349"/>
    </location>
</feature>
<sequence length="375" mass="41592">MTTSFVAAPAGPAESAGELLSLTGLRAILAWWVVSFHFVRDSLPEGLGKAIISGGYVAVDVFFVLSGYVLMRRYSRTVFTGANIGRFYVRRFARIYPLYALSLIVGVAAAWKTAKGDLATSEGQLRILAEVLLLNAWTHIAMFKYNFAAWSLSVEALFYVLCPWLLPALARLSIRRACVLLALGWLATLIWPAIYTVLDPDRLNHPLALGDEVKGAWYISFFPVQRLPEFMAGALAARLPWKPRRAAPLAALGLVALMVSPMPFVFLRTGFPLPLIVLLVMGTAGWERGPLASKVCVALGHASFATYILHWPLLFAWARFDSAIWNSLAHVFIYMGFLLVASLLAFRFVEEPIRLRITRWLTPAPVGVRPREVET</sequence>
<feature type="transmembrane region" description="Helical" evidence="1">
    <location>
        <begin position="178"/>
        <end position="198"/>
    </location>
</feature>
<feature type="domain" description="Acyltransferase 3" evidence="2">
    <location>
        <begin position="21"/>
        <end position="346"/>
    </location>
</feature>
<dbReference type="RefSeq" id="WP_394831638.1">
    <property type="nucleotide sequence ID" value="NZ_CP089929.1"/>
</dbReference>
<evidence type="ECO:0000256" key="1">
    <source>
        <dbReference type="SAM" id="Phobius"/>
    </source>
</evidence>
<accession>A0ABZ2KU22</accession>
<keyword evidence="1" id="KW-0472">Membrane</keyword>
<dbReference type="PANTHER" id="PTHR23028">
    <property type="entry name" value="ACETYLTRANSFERASE"/>
    <property type="match status" value="1"/>
</dbReference>
<dbReference type="Proteomes" id="UP001374803">
    <property type="component" value="Chromosome"/>
</dbReference>
<dbReference type="GO" id="GO:0016746">
    <property type="term" value="F:acyltransferase activity"/>
    <property type="evidence" value="ECO:0007669"/>
    <property type="project" value="UniProtKB-KW"/>
</dbReference>
<keyword evidence="3" id="KW-0012">Acyltransferase</keyword>
<protein>
    <submittedName>
        <fullName evidence="3">Acyltransferase</fullName>
    </submittedName>
</protein>
<evidence type="ECO:0000313" key="3">
    <source>
        <dbReference type="EMBL" id="WXB02012.1"/>
    </source>
</evidence>
<feature type="transmembrane region" description="Helical" evidence="1">
    <location>
        <begin position="51"/>
        <end position="71"/>
    </location>
</feature>
<evidence type="ECO:0000259" key="2">
    <source>
        <dbReference type="Pfam" id="PF01757"/>
    </source>
</evidence>
<dbReference type="EMBL" id="CP089983">
    <property type="protein sequence ID" value="WXB02012.1"/>
    <property type="molecule type" value="Genomic_DNA"/>
</dbReference>
<feature type="transmembrane region" description="Helical" evidence="1">
    <location>
        <begin position="270"/>
        <end position="286"/>
    </location>
</feature>
<dbReference type="Pfam" id="PF01757">
    <property type="entry name" value="Acyl_transf_3"/>
    <property type="match status" value="1"/>
</dbReference>
<feature type="transmembrane region" description="Helical" evidence="1">
    <location>
        <begin position="92"/>
        <end position="111"/>
    </location>
</feature>
<feature type="transmembrane region" description="Helical" evidence="1">
    <location>
        <begin position="298"/>
        <end position="318"/>
    </location>
</feature>
<name>A0ABZ2KU22_9BACT</name>
<proteinExistence type="predicted"/>
<keyword evidence="4" id="KW-1185">Reference proteome</keyword>
<keyword evidence="1" id="KW-0812">Transmembrane</keyword>
<organism evidence="3 4">
    <name type="scientific">Pendulispora rubella</name>
    <dbReference type="NCBI Taxonomy" id="2741070"/>
    <lineage>
        <taxon>Bacteria</taxon>
        <taxon>Pseudomonadati</taxon>
        <taxon>Myxococcota</taxon>
        <taxon>Myxococcia</taxon>
        <taxon>Myxococcales</taxon>
        <taxon>Sorangiineae</taxon>
        <taxon>Pendulisporaceae</taxon>
        <taxon>Pendulispora</taxon>
    </lineage>
</organism>
<dbReference type="InterPro" id="IPR002656">
    <property type="entry name" value="Acyl_transf_3_dom"/>
</dbReference>
<reference evidence="3" key="1">
    <citation type="submission" date="2021-12" db="EMBL/GenBank/DDBJ databases">
        <title>Discovery of the Pendulisporaceae a myxobacterial family with distinct sporulation behavior and unique specialized metabolism.</title>
        <authorList>
            <person name="Garcia R."/>
            <person name="Popoff A."/>
            <person name="Bader C.D."/>
            <person name="Loehr J."/>
            <person name="Walesch S."/>
            <person name="Walt C."/>
            <person name="Boldt J."/>
            <person name="Bunk B."/>
            <person name="Haeckl F.J.F.P.J."/>
            <person name="Gunesch A.P."/>
            <person name="Birkelbach J."/>
            <person name="Nuebel U."/>
            <person name="Pietschmann T."/>
            <person name="Bach T."/>
            <person name="Mueller R."/>
        </authorList>
    </citation>
    <scope>NUCLEOTIDE SEQUENCE</scope>
    <source>
        <strain evidence="3">MSr11367</strain>
    </source>
</reference>